<evidence type="ECO:0000256" key="1">
    <source>
        <dbReference type="SAM" id="MobiDB-lite"/>
    </source>
</evidence>
<dbReference type="PANTHER" id="PTHR13336:SF3">
    <property type="entry name" value="OCIA DOMAIN-CONTAINING PROTEIN 1"/>
    <property type="match status" value="1"/>
</dbReference>
<dbReference type="PANTHER" id="PTHR13336">
    <property type="entry name" value="OVARIAN CARCINOMA IMMUNOREACTIVE ANTIGEN"/>
    <property type="match status" value="1"/>
</dbReference>
<dbReference type="GeneID" id="120961494"/>
<dbReference type="InterPro" id="IPR009764">
    <property type="entry name" value="OCIA_dom"/>
</dbReference>
<dbReference type="Proteomes" id="UP001105220">
    <property type="component" value="Unplaced"/>
</dbReference>
<dbReference type="VEuPathDB" id="VectorBase:ACON2_030486"/>
<evidence type="ECO:0000313" key="4">
    <source>
        <dbReference type="Proteomes" id="UP001105220"/>
    </source>
</evidence>
<proteinExistence type="predicted"/>
<name>A0A6E8VSS5_ANOCL</name>
<reference key="1">
    <citation type="journal article" date="2019" name="Genes (Basel)">
        <title>A High-Quality De novo Genome Assembly from a Single Mosquito Using PacBio Sequencing.</title>
        <authorList>
            <person name="Kingan S.B."/>
            <person name="Heaton H."/>
            <person name="Cudini J."/>
            <person name="Lambert C.C."/>
            <person name="Baybayan P."/>
            <person name="Galvin B.D."/>
            <person name="Durbin R."/>
            <person name="Korlach J."/>
            <person name="Lawniczak M.K.N."/>
        </authorList>
    </citation>
    <scope>NUCLEOTIDE SEQUENCE [LARGE SCALE GENOMIC DNA]</scope>
    <source>
        <strain>Mali-NIH</strain>
    </source>
</reference>
<sequence length="272" mass="31057">MMQRNDQLQHQQQQLDDGQRNALNYQFSQEELRVLRECNRESFFQRSLPLGTLMGFGAWYAVHNKYLKASVRFGPAPKVLVGVTLGYFIGKISYQGKCAEKIMQLPNSRLADMMRQRRQGTTGMADKFLPDQGFGASSMLTPFESTPARERHADESFLSNGSLNLYYDGPQYSGLDDSGRPTVDSTTNFEEDLQLPLAPKASKSYEELRRQNREEYLKRQQQPYRPATVLEDSPPIRRESMDRRGSMTPEEQPSLPPGPPSVKNKYGDAWSQ</sequence>
<feature type="domain" description="OCIA" evidence="2">
    <location>
        <begin position="24"/>
        <end position="109"/>
    </location>
</feature>
<dbReference type="GO" id="GO:0005768">
    <property type="term" value="C:endosome"/>
    <property type="evidence" value="ECO:0007669"/>
    <property type="project" value="TreeGrafter"/>
</dbReference>
<feature type="compositionally biased region" description="Basic and acidic residues" evidence="1">
    <location>
        <begin position="234"/>
        <end position="245"/>
    </location>
</feature>
<protein>
    <submittedName>
        <fullName evidence="3">OCIA domain-containing protein</fullName>
    </submittedName>
</protein>
<dbReference type="RefSeq" id="XP_040241157.2">
    <property type="nucleotide sequence ID" value="XM_040385223.2"/>
</dbReference>
<evidence type="ECO:0000259" key="2">
    <source>
        <dbReference type="Pfam" id="PF07051"/>
    </source>
</evidence>
<evidence type="ECO:0000313" key="3">
    <source>
        <dbReference type="EnsemblMetazoa" id="ACON007618-PA"/>
    </source>
</evidence>
<dbReference type="VEuPathDB" id="VectorBase:ACMO_001710"/>
<dbReference type="KEGG" id="acoz:120961494"/>
<feature type="region of interest" description="Disordered" evidence="1">
    <location>
        <begin position="169"/>
        <end position="272"/>
    </location>
</feature>
<accession>A0A6E8VSS5</accession>
<dbReference type="VEuPathDB" id="VectorBase:ACON007618"/>
<dbReference type="AlphaFoldDB" id="A0A6E8VSS5"/>
<organism evidence="3 4">
    <name type="scientific">Anopheles coluzzii</name>
    <name type="common">African malaria mosquito</name>
    <dbReference type="NCBI Taxonomy" id="1518534"/>
    <lineage>
        <taxon>Eukaryota</taxon>
        <taxon>Metazoa</taxon>
        <taxon>Ecdysozoa</taxon>
        <taxon>Arthropoda</taxon>
        <taxon>Hexapoda</taxon>
        <taxon>Insecta</taxon>
        <taxon>Pterygota</taxon>
        <taxon>Neoptera</taxon>
        <taxon>Endopterygota</taxon>
        <taxon>Diptera</taxon>
        <taxon>Nematocera</taxon>
        <taxon>Culicoidea</taxon>
        <taxon>Culicidae</taxon>
        <taxon>Anophelinae</taxon>
        <taxon>Anopheles</taxon>
    </lineage>
</organism>
<keyword evidence="4" id="KW-1185">Reference proteome</keyword>
<feature type="compositionally biased region" description="Basic and acidic residues" evidence="1">
    <location>
        <begin position="203"/>
        <end position="218"/>
    </location>
</feature>
<reference evidence="3" key="2">
    <citation type="submission" date="2020-05" db="UniProtKB">
        <authorList>
            <consortium name="EnsemblMetazoa"/>
        </authorList>
    </citation>
    <scope>IDENTIFICATION</scope>
    <source>
        <strain evidence="3">Ngousso</strain>
    </source>
</reference>
<dbReference type="CTD" id="37637"/>
<dbReference type="EnsemblMetazoa" id="ACON007618-RA">
    <property type="protein sequence ID" value="ACON007618-PA"/>
    <property type="gene ID" value="ACON007618"/>
</dbReference>
<dbReference type="Pfam" id="PF07051">
    <property type="entry name" value="OCIA"/>
    <property type="match status" value="1"/>
</dbReference>
<dbReference type="InterPro" id="IPR040187">
    <property type="entry name" value="OCAD1/2"/>
</dbReference>